<feature type="transmembrane region" description="Helical" evidence="3">
    <location>
        <begin position="1078"/>
        <end position="1100"/>
    </location>
</feature>
<feature type="transmembrane region" description="Helical" evidence="3">
    <location>
        <begin position="646"/>
        <end position="669"/>
    </location>
</feature>
<feature type="transmembrane region" description="Helical" evidence="3">
    <location>
        <begin position="326"/>
        <end position="345"/>
    </location>
</feature>
<feature type="transmembrane region" description="Helical" evidence="3">
    <location>
        <begin position="1045"/>
        <end position="1066"/>
    </location>
</feature>
<feature type="transmembrane region" description="Helical" evidence="3">
    <location>
        <begin position="1112"/>
        <end position="1128"/>
    </location>
</feature>
<feature type="transmembrane region" description="Helical" evidence="3">
    <location>
        <begin position="1140"/>
        <end position="1159"/>
    </location>
</feature>
<feature type="region of interest" description="Disordered" evidence="2">
    <location>
        <begin position="211"/>
        <end position="257"/>
    </location>
</feature>
<dbReference type="InterPro" id="IPR019286">
    <property type="entry name" value="DUF2339_TM"/>
</dbReference>
<feature type="region of interest" description="Disordered" evidence="2">
    <location>
        <begin position="142"/>
        <end position="162"/>
    </location>
</feature>
<feature type="transmembrane region" description="Helical" evidence="3">
    <location>
        <begin position="829"/>
        <end position="845"/>
    </location>
</feature>
<feature type="compositionally biased region" description="Low complexity" evidence="2">
    <location>
        <begin position="233"/>
        <end position="247"/>
    </location>
</feature>
<gene>
    <name evidence="4" type="ORF">HMPREF9098_1913</name>
</gene>
<feature type="transmembrane region" description="Helical" evidence="3">
    <location>
        <begin position="1006"/>
        <end position="1025"/>
    </location>
</feature>
<organism evidence="4 5">
    <name type="scientific">Kingella denitrificans ATCC 33394</name>
    <dbReference type="NCBI Taxonomy" id="888741"/>
    <lineage>
        <taxon>Bacteria</taxon>
        <taxon>Pseudomonadati</taxon>
        <taxon>Pseudomonadota</taxon>
        <taxon>Betaproteobacteria</taxon>
        <taxon>Neisseriales</taxon>
        <taxon>Neisseriaceae</taxon>
        <taxon>Kingella</taxon>
    </lineage>
</organism>
<keyword evidence="3" id="KW-1133">Transmembrane helix</keyword>
<dbReference type="RefSeq" id="WP_003783906.1">
    <property type="nucleotide sequence ID" value="NZ_GL870929.1"/>
</dbReference>
<evidence type="ECO:0000256" key="1">
    <source>
        <dbReference type="SAM" id="Coils"/>
    </source>
</evidence>
<accession>F0F1C8</accession>
<reference evidence="4 5" key="1">
    <citation type="submission" date="2011-01" db="EMBL/GenBank/DDBJ databases">
        <authorList>
            <person name="Muzny D."/>
            <person name="Qin X."/>
            <person name="Deng J."/>
            <person name="Jiang H."/>
            <person name="Liu Y."/>
            <person name="Qu J."/>
            <person name="Song X.-Z."/>
            <person name="Zhang L."/>
            <person name="Thornton R."/>
            <person name="Coyle M."/>
            <person name="Francisco L."/>
            <person name="Jackson L."/>
            <person name="Javaid M."/>
            <person name="Korchina V."/>
            <person name="Kovar C."/>
            <person name="Mata R."/>
            <person name="Mathew T."/>
            <person name="Ngo R."/>
            <person name="Nguyen L."/>
            <person name="Nguyen N."/>
            <person name="Okwuonu G."/>
            <person name="Ongeri F."/>
            <person name="Pham C."/>
            <person name="Simmons D."/>
            <person name="Wilczek-Boney K."/>
            <person name="Hale W."/>
            <person name="Jakkamsetti A."/>
            <person name="Pham P."/>
            <person name="Ruth R."/>
            <person name="San Lucas F."/>
            <person name="Warren J."/>
            <person name="Zhang J."/>
            <person name="Zhao Z."/>
            <person name="Zhou C."/>
            <person name="Zhu D."/>
            <person name="Lee S."/>
            <person name="Bess C."/>
            <person name="Blankenburg K."/>
            <person name="Forbes L."/>
            <person name="Fu Q."/>
            <person name="Gubbala S."/>
            <person name="Hirani K."/>
            <person name="Jayaseelan J.C."/>
            <person name="Lara F."/>
            <person name="Munidasa M."/>
            <person name="Palculict T."/>
            <person name="Patil S."/>
            <person name="Pu L.-L."/>
            <person name="Saada N."/>
            <person name="Tang L."/>
            <person name="Weissenberger G."/>
            <person name="Zhu Y."/>
            <person name="Hemphill L."/>
            <person name="Shang Y."/>
            <person name="Youmans B."/>
            <person name="Ayvaz T."/>
            <person name="Ross M."/>
            <person name="Santibanez J."/>
            <person name="Aqrawi P."/>
            <person name="Gross S."/>
            <person name="Joshi V."/>
            <person name="Fowler G."/>
            <person name="Nazareth L."/>
            <person name="Reid J."/>
            <person name="Worley K."/>
            <person name="Petrosino J."/>
            <person name="Highlander S."/>
            <person name="Gibbs R."/>
        </authorList>
    </citation>
    <scope>NUCLEOTIDE SEQUENCE [LARGE SCALE GENOMIC DNA]</scope>
    <source>
        <strain evidence="4 5">ATCC 33394</strain>
    </source>
</reference>
<feature type="transmembrane region" description="Helical" evidence="3">
    <location>
        <begin position="457"/>
        <end position="478"/>
    </location>
</feature>
<evidence type="ECO:0000313" key="4">
    <source>
        <dbReference type="EMBL" id="EGC16716.1"/>
    </source>
</evidence>
<dbReference type="PANTHER" id="PTHR38434:SF1">
    <property type="entry name" value="BLL2549 PROTEIN"/>
    <property type="match status" value="1"/>
</dbReference>
<feature type="transmembrane region" description="Helical" evidence="3">
    <location>
        <begin position="273"/>
        <end position="293"/>
    </location>
</feature>
<feature type="transmembrane region" description="Helical" evidence="3">
    <location>
        <begin position="689"/>
        <end position="719"/>
    </location>
</feature>
<feature type="coiled-coil region" evidence="1">
    <location>
        <begin position="60"/>
        <end position="87"/>
    </location>
</feature>
<feature type="transmembrane region" description="Helical" evidence="3">
    <location>
        <begin position="351"/>
        <end position="370"/>
    </location>
</feature>
<name>F0F1C8_9NEIS</name>
<feature type="region of interest" description="Disordered" evidence="2">
    <location>
        <begin position="88"/>
        <end position="108"/>
    </location>
</feature>
<evidence type="ECO:0000256" key="3">
    <source>
        <dbReference type="SAM" id="Phobius"/>
    </source>
</evidence>
<evidence type="ECO:0000256" key="2">
    <source>
        <dbReference type="SAM" id="MobiDB-lite"/>
    </source>
</evidence>
<dbReference type="Proteomes" id="UP000004088">
    <property type="component" value="Unassembled WGS sequence"/>
</dbReference>
<evidence type="ECO:0008006" key="6">
    <source>
        <dbReference type="Google" id="ProtNLM"/>
    </source>
</evidence>
<feature type="transmembrane region" description="Helical" evidence="3">
    <location>
        <begin position="539"/>
        <end position="559"/>
    </location>
</feature>
<keyword evidence="1" id="KW-0175">Coiled coil</keyword>
<protein>
    <recommendedName>
        <fullName evidence="6">DUF2339 domain-containing protein</fullName>
    </recommendedName>
</protein>
<sequence>MRFFWFVILPAVLLGMLASSLPVAIYAAVFGAVLMALIAPSDKDNDKGNADRGGDSGERRRYLADRVDDLEYEVRELRRRLAALERRQSMPAAMPEQQAAQKQPATVSPVRDAQPETAAANAPLTARVAESSLQQPAVVRMPAPDAAQKQPAPETPSLPVEEEPLVWAGYELVPESQYEERMAAQRDRVLFRPEELPADNAAAHIPADKTSADKTPAAHTAPVQQQPARQKQAAHASSRAASSAPSSRKIRPQHSEPAEPNPLLAWFLSGNPLLKTGALVLFFGLAFLLSYVGGHLPLSVRYLAVFGAGVAAAGAGVKLQSKKREYGLTLQGFGLGVMYLTTLAAAKLHALIGSGVAFVVMVALVLVMIARAVSQDAKVMAQAALVGGLAAPVLVGGGGSHIVLFGYLALLNAGVAAIAWFKAWRSLNLIGLSGTFVIASSWGAARYHDELFASSELFLIYHWLLYTLIACLFARKTLEDEPLAGSLKRIPDNASLERIWQTVTAYGSHIGILDSSLLFGSAITSFSLQYALMDKGGHGAAYSALLWAAVYGGAALYFARLRDDFAVMKQAFAGLFLVFVTLAVPLAFELRWTAMAWALEAALVYSFGLIQRQPQTRVVAVGVYGLAALSQLKDLLRNAGESDSGALLNGSFSGALIAAASGVLMYWAWARMRREDSALWEKNGVSVVLLLALIHAVSLPMLVFGRLGCTLALAVYALAFAAAQWRQKQPVFSGFSAACVLISFLCSLHLVAPEEINIDMVLTGTAILYLATAFTLHKARWQREEPQFGSGTQLCNLGAGCLMMVLAWVEWQNGLGSLARIFNMEYGWAWAWFAFAALLLLGARGSRWREGVQAASLAMWLFAVMSIGRYADIWATEVPLAGSLLMLGFSVLAALSALWQPETRHPDGGKLIGFAPAVHAVLLPTYILLWTQFSGSLAEAHWPNALPLARLAIPFAAWLALTVWRDRFGELRGIYWRWHSALLAVYAALWFVHANFARPPQSDFPYFPVFNAVEIGSIAVLYLLYRWLGAWLPESSLQADGRRVVAGSLPALFLLLLSGGVMRLWHIFGGVDWRLDHLLASFGVQASLSIVWALAAIVLMVSGNRAADRARWLVGASIMAVVVLKLFFVELGNSGGIERIVSFIVVGLLLLLVGWYAPVPPKDRD</sequence>
<keyword evidence="3" id="KW-0472">Membrane</keyword>
<feature type="transmembrane region" description="Helical" evidence="3">
    <location>
        <begin position="881"/>
        <end position="899"/>
    </location>
</feature>
<feature type="transmembrane region" description="Helical" evidence="3">
    <location>
        <begin position="911"/>
        <end position="933"/>
    </location>
</feature>
<feature type="transmembrane region" description="Helical" evidence="3">
    <location>
        <begin position="788"/>
        <end position="809"/>
    </location>
</feature>
<feature type="transmembrane region" description="Helical" evidence="3">
    <location>
        <begin position="731"/>
        <end position="752"/>
    </location>
</feature>
<feature type="transmembrane region" description="Helical" evidence="3">
    <location>
        <begin position="857"/>
        <end position="875"/>
    </location>
</feature>
<dbReference type="Pfam" id="PF10101">
    <property type="entry name" value="DUF2339"/>
    <property type="match status" value="1"/>
</dbReference>
<feature type="transmembrane region" description="Helical" evidence="3">
    <location>
        <begin position="427"/>
        <end position="445"/>
    </location>
</feature>
<dbReference type="AlphaFoldDB" id="F0F1C8"/>
<dbReference type="HOGENOM" id="CLU_006561_1_0_4"/>
<feature type="transmembrane region" description="Helical" evidence="3">
    <location>
        <begin position="594"/>
        <end position="610"/>
    </location>
</feature>
<feature type="transmembrane region" description="Helical" evidence="3">
    <location>
        <begin position="945"/>
        <end position="964"/>
    </location>
</feature>
<feature type="transmembrane region" description="Helical" evidence="3">
    <location>
        <begin position="571"/>
        <end position="588"/>
    </location>
</feature>
<feature type="transmembrane region" description="Helical" evidence="3">
    <location>
        <begin position="6"/>
        <end position="39"/>
    </location>
</feature>
<comment type="caution">
    <text evidence="4">The sequence shown here is derived from an EMBL/GenBank/DDBJ whole genome shotgun (WGS) entry which is preliminary data.</text>
</comment>
<feature type="compositionally biased region" description="Low complexity" evidence="2">
    <location>
        <begin position="142"/>
        <end position="152"/>
    </location>
</feature>
<feature type="transmembrane region" description="Helical" evidence="3">
    <location>
        <begin position="758"/>
        <end position="776"/>
    </location>
</feature>
<dbReference type="PANTHER" id="PTHR38434">
    <property type="entry name" value="BLL2549 PROTEIN"/>
    <property type="match status" value="1"/>
</dbReference>
<dbReference type="EMBL" id="AEWV01000039">
    <property type="protein sequence ID" value="EGC16716.1"/>
    <property type="molecule type" value="Genomic_DNA"/>
</dbReference>
<feature type="compositionally biased region" description="Low complexity" evidence="2">
    <location>
        <begin position="89"/>
        <end position="105"/>
    </location>
</feature>
<keyword evidence="5" id="KW-1185">Reference proteome</keyword>
<keyword evidence="3" id="KW-0812">Transmembrane</keyword>
<feature type="transmembrane region" description="Helical" evidence="3">
    <location>
        <begin position="976"/>
        <end position="994"/>
    </location>
</feature>
<dbReference type="STRING" id="888741.HMPREF9098_1913"/>
<proteinExistence type="predicted"/>
<evidence type="ECO:0000313" key="5">
    <source>
        <dbReference type="Proteomes" id="UP000004088"/>
    </source>
</evidence>